<accession>A0AAE1SV48</accession>
<feature type="domain" description="Tify" evidence="1">
    <location>
        <begin position="49"/>
        <end position="84"/>
    </location>
</feature>
<protein>
    <recommendedName>
        <fullName evidence="1">Tify domain-containing protein</fullName>
    </recommendedName>
</protein>
<dbReference type="PROSITE" id="PS51320">
    <property type="entry name" value="TIFY"/>
    <property type="match status" value="1"/>
</dbReference>
<dbReference type="Proteomes" id="UP001291623">
    <property type="component" value="Unassembled WGS sequence"/>
</dbReference>
<comment type="caution">
    <text evidence="2">The sequence shown here is derived from an EMBL/GenBank/DDBJ whole genome shotgun (WGS) entry which is preliminary data.</text>
</comment>
<dbReference type="InterPro" id="IPR010399">
    <property type="entry name" value="Tify_dom"/>
</dbReference>
<dbReference type="AlphaFoldDB" id="A0AAE1SV48"/>
<keyword evidence="3" id="KW-1185">Reference proteome</keyword>
<dbReference type="EMBL" id="JAVYJV010000003">
    <property type="protein sequence ID" value="KAK4376263.1"/>
    <property type="molecule type" value="Genomic_DNA"/>
</dbReference>
<evidence type="ECO:0000313" key="3">
    <source>
        <dbReference type="Proteomes" id="UP001291623"/>
    </source>
</evidence>
<organism evidence="2 3">
    <name type="scientific">Anisodus tanguticus</name>
    <dbReference type="NCBI Taxonomy" id="243964"/>
    <lineage>
        <taxon>Eukaryota</taxon>
        <taxon>Viridiplantae</taxon>
        <taxon>Streptophyta</taxon>
        <taxon>Embryophyta</taxon>
        <taxon>Tracheophyta</taxon>
        <taxon>Spermatophyta</taxon>
        <taxon>Magnoliopsida</taxon>
        <taxon>eudicotyledons</taxon>
        <taxon>Gunneridae</taxon>
        <taxon>Pentapetalae</taxon>
        <taxon>asterids</taxon>
        <taxon>lamiids</taxon>
        <taxon>Solanales</taxon>
        <taxon>Solanaceae</taxon>
        <taxon>Solanoideae</taxon>
        <taxon>Hyoscyameae</taxon>
        <taxon>Anisodus</taxon>
    </lineage>
</organism>
<evidence type="ECO:0000259" key="1">
    <source>
        <dbReference type="PROSITE" id="PS51320"/>
    </source>
</evidence>
<sequence>MTFDRARESKVFSKIKKNIIPAAFPPTASRLASKTDSFSVDDSRSIGTAVTPVGQMTIFYSGKVNMYDDVPVDKVFKLAENWELQQISVVALFLLIRPTSIFLGTNNHVSCFKPPFVCLQKLQ</sequence>
<name>A0AAE1SV48_9SOLA</name>
<dbReference type="Pfam" id="PF06200">
    <property type="entry name" value="tify"/>
    <property type="match status" value="1"/>
</dbReference>
<gene>
    <name evidence="2" type="ORF">RND71_006940</name>
</gene>
<reference evidence="2" key="1">
    <citation type="submission" date="2023-12" db="EMBL/GenBank/DDBJ databases">
        <title>Genome assembly of Anisodus tanguticus.</title>
        <authorList>
            <person name="Wang Y.-J."/>
        </authorList>
    </citation>
    <scope>NUCLEOTIDE SEQUENCE</scope>
    <source>
        <strain evidence="2">KB-2021</strain>
        <tissue evidence="2">Leaf</tissue>
    </source>
</reference>
<evidence type="ECO:0000313" key="2">
    <source>
        <dbReference type="EMBL" id="KAK4376263.1"/>
    </source>
</evidence>
<proteinExistence type="predicted"/>
<dbReference type="SMART" id="SM00979">
    <property type="entry name" value="TIFY"/>
    <property type="match status" value="1"/>
</dbReference>